<evidence type="ECO:0008006" key="4">
    <source>
        <dbReference type="Google" id="ProtNLM"/>
    </source>
</evidence>
<dbReference type="EMBL" id="ML119176">
    <property type="protein sequence ID" value="RPB07746.1"/>
    <property type="molecule type" value="Genomic_DNA"/>
</dbReference>
<evidence type="ECO:0000313" key="3">
    <source>
        <dbReference type="Proteomes" id="UP000277580"/>
    </source>
</evidence>
<dbReference type="STRING" id="1392247.A0A3N4KB75"/>
<reference evidence="2 3" key="1">
    <citation type="journal article" date="2018" name="Nat. Ecol. Evol.">
        <title>Pezizomycetes genomes reveal the molecular basis of ectomycorrhizal truffle lifestyle.</title>
        <authorList>
            <person name="Murat C."/>
            <person name="Payen T."/>
            <person name="Noel B."/>
            <person name="Kuo A."/>
            <person name="Morin E."/>
            <person name="Chen J."/>
            <person name="Kohler A."/>
            <person name="Krizsan K."/>
            <person name="Balestrini R."/>
            <person name="Da Silva C."/>
            <person name="Montanini B."/>
            <person name="Hainaut M."/>
            <person name="Levati E."/>
            <person name="Barry K.W."/>
            <person name="Belfiori B."/>
            <person name="Cichocki N."/>
            <person name="Clum A."/>
            <person name="Dockter R.B."/>
            <person name="Fauchery L."/>
            <person name="Guy J."/>
            <person name="Iotti M."/>
            <person name="Le Tacon F."/>
            <person name="Lindquist E.A."/>
            <person name="Lipzen A."/>
            <person name="Malagnac F."/>
            <person name="Mello A."/>
            <person name="Molinier V."/>
            <person name="Miyauchi S."/>
            <person name="Poulain J."/>
            <person name="Riccioni C."/>
            <person name="Rubini A."/>
            <person name="Sitrit Y."/>
            <person name="Splivallo R."/>
            <person name="Traeger S."/>
            <person name="Wang M."/>
            <person name="Zifcakova L."/>
            <person name="Wipf D."/>
            <person name="Zambonelli A."/>
            <person name="Paolocci F."/>
            <person name="Nowrousian M."/>
            <person name="Ottonello S."/>
            <person name="Baldrian P."/>
            <person name="Spatafora J.W."/>
            <person name="Henrissat B."/>
            <person name="Nagy L.G."/>
            <person name="Aury J.M."/>
            <person name="Wincker P."/>
            <person name="Grigoriev I.V."/>
            <person name="Bonfante P."/>
            <person name="Martin F.M."/>
        </authorList>
    </citation>
    <scope>NUCLEOTIDE SEQUENCE [LARGE SCALE GENOMIC DNA]</scope>
    <source>
        <strain evidence="2 3">CCBAS932</strain>
    </source>
</reference>
<proteinExistence type="predicted"/>
<feature type="signal peptide" evidence="1">
    <location>
        <begin position="1"/>
        <end position="20"/>
    </location>
</feature>
<keyword evidence="3" id="KW-1185">Reference proteome</keyword>
<dbReference type="PANTHER" id="PTHR35559:SF1">
    <property type="entry name" value="CHITIN-BINDING TYPE-4 DOMAIN-CONTAINING PROTEIN"/>
    <property type="match status" value="1"/>
</dbReference>
<dbReference type="PANTHER" id="PTHR35559">
    <property type="entry name" value="CHITIN-BINDING TYPE-4 DOMAIN-CONTAINING PROTEIN"/>
    <property type="match status" value="1"/>
</dbReference>
<accession>A0A3N4KB75</accession>
<dbReference type="Gene3D" id="2.70.50.70">
    <property type="match status" value="1"/>
</dbReference>
<dbReference type="InParanoid" id="A0A3N4KB75"/>
<dbReference type="Proteomes" id="UP000277580">
    <property type="component" value="Unassembled WGS sequence"/>
</dbReference>
<dbReference type="AlphaFoldDB" id="A0A3N4KB75"/>
<name>A0A3N4KB75_9PEZI</name>
<evidence type="ECO:0000313" key="2">
    <source>
        <dbReference type="EMBL" id="RPB07746.1"/>
    </source>
</evidence>
<gene>
    <name evidence="2" type="ORF">P167DRAFT_539906</name>
</gene>
<feature type="chain" id="PRO_5018255065" description="Chitin-binding type-4 domain-containing protein" evidence="1">
    <location>
        <begin position="21"/>
        <end position="319"/>
    </location>
</feature>
<evidence type="ECO:0000256" key="1">
    <source>
        <dbReference type="SAM" id="SignalP"/>
    </source>
</evidence>
<organism evidence="2 3">
    <name type="scientific">Morchella conica CCBAS932</name>
    <dbReference type="NCBI Taxonomy" id="1392247"/>
    <lineage>
        <taxon>Eukaryota</taxon>
        <taxon>Fungi</taxon>
        <taxon>Dikarya</taxon>
        <taxon>Ascomycota</taxon>
        <taxon>Pezizomycotina</taxon>
        <taxon>Pezizomycetes</taxon>
        <taxon>Pezizales</taxon>
        <taxon>Morchellaceae</taxon>
        <taxon>Morchella</taxon>
    </lineage>
</organism>
<keyword evidence="1" id="KW-0732">Signal</keyword>
<sequence length="319" mass="34360">MQLLQLLGLGLAALTAPAAAHTWIECVSTTVPNLDAARSSPGTVLPNNVCSGYPRNKALDGNWIDESTFYSWNLNHPDTNPNGLACNPTQTNQYPPGKPMTTAKPGATLMMRFWGNGHSSYPYGLPPNKDPGLVRIYWKGAKEQEITSKSELTGANWLPGAQANFSGNSIWRRLPDGRPDDIANYMQFTLPADMENGRHMMVFAWAGERGFLNNGPGWKETDYNNEWVNTYTTCFDVMVEGSGHQGPSAGSGGSGGDGGAADMCSSTPCRRGGMSSAACTGGSCPPCRYRKADGVDCYEYKDGKCPFGNAFDCLLNKQV</sequence>
<dbReference type="OrthoDB" id="5276978at2759"/>
<protein>
    <recommendedName>
        <fullName evidence="4">Chitin-binding type-4 domain-containing protein</fullName>
    </recommendedName>
</protein>